<feature type="transmembrane region" description="Helical" evidence="5">
    <location>
        <begin position="195"/>
        <end position="220"/>
    </location>
</feature>
<feature type="domain" description="Major facilitator superfamily (MFS) profile" evidence="6">
    <location>
        <begin position="59"/>
        <end position="475"/>
    </location>
</feature>
<keyword evidence="4 5" id="KW-0472">Membrane</keyword>
<dbReference type="InterPro" id="IPR036259">
    <property type="entry name" value="MFS_trans_sf"/>
</dbReference>
<sequence length="518" mass="55491">MAIDTIEAEVSNKAAPQDEENKDKAATVVRVASHGSEMEAGEVRKIDEKYYSKVAVYLMMVFAGLAVGSDGYNASVIGNVELLFAVIYPEALTSSMASRLSNAFLVGMIVGMLLFGFVADQLGRKTGAVATTILLSLGIILSTAASGKDDTGLLWMLVIGRGIAGVGAGGEYPVSFAGALEASDEGAQYRKTRGFMFALVGDLSASLGYCFGALVPLLLLLCTHQKESQYPLVWRLSFGLGLIPPLSIFGFRLRMAVSSAYRKSSMRKQKVPYLLIGKRYTRRLAAGAATWFLYNWISIPFGIFSSTIVSRVNPNSSMIKTLGWGVVINAFYIPGAFIGGLLSDRIGRRKTMALGFFLQGVLGFILGGANKQILTVFPLFVVMYGVFLTLGEVGPGSTVAICASEPFPTSIRGHTVGFIGAWSKAGAAIGTQVFVAILNAYTDNPDKGNQVAFLVGSCFAILGAIIAFFGLEDVEKHLDNEDGKWKAYLAENGWQADWGDNESRDPAGLFKHALIRTS</sequence>
<dbReference type="PROSITE" id="PS00216">
    <property type="entry name" value="SUGAR_TRANSPORT_1"/>
    <property type="match status" value="1"/>
</dbReference>
<keyword evidence="2 5" id="KW-0812">Transmembrane</keyword>
<dbReference type="InterPro" id="IPR005828">
    <property type="entry name" value="MFS_sugar_transport-like"/>
</dbReference>
<feature type="transmembrane region" description="Helical" evidence="5">
    <location>
        <begin position="381"/>
        <end position="403"/>
    </location>
</feature>
<protein>
    <recommendedName>
        <fullName evidence="6">Major facilitator superfamily (MFS) profile domain-containing protein</fullName>
    </recommendedName>
</protein>
<dbReference type="SUPFAM" id="SSF103473">
    <property type="entry name" value="MFS general substrate transporter"/>
    <property type="match status" value="1"/>
</dbReference>
<dbReference type="STRING" id="5601.A0A0D2FHY5"/>
<dbReference type="AlphaFoldDB" id="A0A0D2FHY5"/>
<reference evidence="7 8" key="1">
    <citation type="submission" date="2015-01" db="EMBL/GenBank/DDBJ databases">
        <title>The Genome Sequence of Capronia semiimmersa CBS27337.</title>
        <authorList>
            <consortium name="The Broad Institute Genomics Platform"/>
            <person name="Cuomo C."/>
            <person name="de Hoog S."/>
            <person name="Gorbushina A."/>
            <person name="Stielow B."/>
            <person name="Teixiera M."/>
            <person name="Abouelleil A."/>
            <person name="Chapman S.B."/>
            <person name="Priest M."/>
            <person name="Young S.K."/>
            <person name="Wortman J."/>
            <person name="Nusbaum C."/>
            <person name="Birren B."/>
        </authorList>
    </citation>
    <scope>NUCLEOTIDE SEQUENCE [LARGE SCALE GENOMIC DNA]</scope>
    <source>
        <strain evidence="7 8">CBS 27337</strain>
    </source>
</reference>
<dbReference type="EMBL" id="KN846959">
    <property type="protein sequence ID" value="KIW66380.1"/>
    <property type="molecule type" value="Genomic_DNA"/>
</dbReference>
<dbReference type="InterPro" id="IPR005829">
    <property type="entry name" value="Sugar_transporter_CS"/>
</dbReference>
<accession>A0A0D2FHY5</accession>
<feature type="transmembrane region" description="Helical" evidence="5">
    <location>
        <begin position="54"/>
        <end position="80"/>
    </location>
</feature>
<evidence type="ECO:0000313" key="7">
    <source>
        <dbReference type="EMBL" id="KIW66380.1"/>
    </source>
</evidence>
<evidence type="ECO:0000313" key="8">
    <source>
        <dbReference type="Proteomes" id="UP000054266"/>
    </source>
</evidence>
<dbReference type="Pfam" id="PF00083">
    <property type="entry name" value="Sugar_tr"/>
    <property type="match status" value="2"/>
</dbReference>
<gene>
    <name evidence="7" type="ORF">PV04_05716</name>
</gene>
<evidence type="ECO:0000256" key="5">
    <source>
        <dbReference type="SAM" id="Phobius"/>
    </source>
</evidence>
<feature type="transmembrane region" description="Helical" evidence="5">
    <location>
        <begin position="126"/>
        <end position="147"/>
    </location>
</feature>
<evidence type="ECO:0000256" key="4">
    <source>
        <dbReference type="ARBA" id="ARBA00023136"/>
    </source>
</evidence>
<dbReference type="Gene3D" id="1.20.1250.20">
    <property type="entry name" value="MFS general substrate transporter like domains"/>
    <property type="match status" value="1"/>
</dbReference>
<feature type="transmembrane region" description="Helical" evidence="5">
    <location>
        <begin position="321"/>
        <end position="342"/>
    </location>
</feature>
<evidence type="ECO:0000259" key="6">
    <source>
        <dbReference type="PROSITE" id="PS50850"/>
    </source>
</evidence>
<feature type="transmembrane region" description="Helical" evidence="5">
    <location>
        <begin position="153"/>
        <end position="174"/>
    </location>
</feature>
<dbReference type="GO" id="GO:0046943">
    <property type="term" value="F:carboxylic acid transmembrane transporter activity"/>
    <property type="evidence" value="ECO:0007669"/>
    <property type="project" value="TreeGrafter"/>
</dbReference>
<dbReference type="PROSITE" id="PS50850">
    <property type="entry name" value="MFS"/>
    <property type="match status" value="1"/>
</dbReference>
<dbReference type="PANTHER" id="PTHR23508:SF10">
    <property type="entry name" value="CARBOXYLIC ACID TRANSPORTER PROTEIN HOMOLOG"/>
    <property type="match status" value="1"/>
</dbReference>
<name>A0A0D2FHY5_9EURO</name>
<comment type="subcellular location">
    <subcellularLocation>
        <location evidence="1">Membrane</location>
        <topology evidence="1">Multi-pass membrane protein</topology>
    </subcellularLocation>
</comment>
<dbReference type="PANTHER" id="PTHR23508">
    <property type="entry name" value="CARBOXYLIC ACID TRANSPORTER PROTEIN HOMOLOG"/>
    <property type="match status" value="1"/>
</dbReference>
<feature type="transmembrane region" description="Helical" evidence="5">
    <location>
        <begin position="450"/>
        <end position="471"/>
    </location>
</feature>
<feature type="transmembrane region" description="Helical" evidence="5">
    <location>
        <begin position="415"/>
        <end position="438"/>
    </location>
</feature>
<evidence type="ECO:0000256" key="3">
    <source>
        <dbReference type="ARBA" id="ARBA00022989"/>
    </source>
</evidence>
<feature type="transmembrane region" description="Helical" evidence="5">
    <location>
        <begin position="100"/>
        <end position="119"/>
    </location>
</feature>
<dbReference type="HOGENOM" id="CLU_001265_46_12_1"/>
<keyword evidence="8" id="KW-1185">Reference proteome</keyword>
<evidence type="ECO:0000256" key="1">
    <source>
        <dbReference type="ARBA" id="ARBA00004141"/>
    </source>
</evidence>
<proteinExistence type="predicted"/>
<feature type="transmembrane region" description="Helical" evidence="5">
    <location>
        <begin position="232"/>
        <end position="253"/>
    </location>
</feature>
<dbReference type="InterPro" id="IPR020846">
    <property type="entry name" value="MFS_dom"/>
</dbReference>
<dbReference type="Proteomes" id="UP000054266">
    <property type="component" value="Unassembled WGS sequence"/>
</dbReference>
<dbReference type="GO" id="GO:0005886">
    <property type="term" value="C:plasma membrane"/>
    <property type="evidence" value="ECO:0007669"/>
    <property type="project" value="TreeGrafter"/>
</dbReference>
<keyword evidence="3 5" id="KW-1133">Transmembrane helix</keyword>
<organism evidence="7 8">
    <name type="scientific">Phialophora macrospora</name>
    <dbReference type="NCBI Taxonomy" id="1851006"/>
    <lineage>
        <taxon>Eukaryota</taxon>
        <taxon>Fungi</taxon>
        <taxon>Dikarya</taxon>
        <taxon>Ascomycota</taxon>
        <taxon>Pezizomycotina</taxon>
        <taxon>Eurotiomycetes</taxon>
        <taxon>Chaetothyriomycetidae</taxon>
        <taxon>Chaetothyriales</taxon>
        <taxon>Herpotrichiellaceae</taxon>
        <taxon>Phialophora</taxon>
    </lineage>
</organism>
<evidence type="ECO:0000256" key="2">
    <source>
        <dbReference type="ARBA" id="ARBA00022692"/>
    </source>
</evidence>
<feature type="transmembrane region" description="Helical" evidence="5">
    <location>
        <begin position="284"/>
        <end position="309"/>
    </location>
</feature>